<proteinExistence type="predicted"/>
<dbReference type="STRING" id="243159.AFE_1003"/>
<organism evidence="2 3">
    <name type="scientific">Acidithiobacillus ferrooxidans (strain ATCC 23270 / DSM 14882 / CIP 104768 / NCIMB 8455)</name>
    <name type="common">Ferrobacillus ferrooxidans (strain ATCC 23270)</name>
    <dbReference type="NCBI Taxonomy" id="243159"/>
    <lineage>
        <taxon>Bacteria</taxon>
        <taxon>Pseudomonadati</taxon>
        <taxon>Pseudomonadota</taxon>
        <taxon>Acidithiobacillia</taxon>
        <taxon>Acidithiobacillales</taxon>
        <taxon>Acidithiobacillaceae</taxon>
        <taxon>Acidithiobacillus</taxon>
    </lineage>
</organism>
<gene>
    <name evidence="2" type="ordered locus">AFE_1003</name>
</gene>
<dbReference type="PaxDb" id="243159-AFE_1003"/>
<feature type="compositionally biased region" description="Polar residues" evidence="1">
    <location>
        <begin position="49"/>
        <end position="66"/>
    </location>
</feature>
<dbReference type="AlphaFoldDB" id="B7J7H8"/>
<dbReference type="RefSeq" id="WP_012606714.1">
    <property type="nucleotide sequence ID" value="NC_011761.1"/>
</dbReference>
<evidence type="ECO:0000313" key="3">
    <source>
        <dbReference type="Proteomes" id="UP000001362"/>
    </source>
</evidence>
<dbReference type="EMBL" id="CP001219">
    <property type="protein sequence ID" value="ACK78848.1"/>
    <property type="molecule type" value="Genomic_DNA"/>
</dbReference>
<dbReference type="GeneID" id="65280315"/>
<reference evidence="2 3" key="1">
    <citation type="journal article" date="2008" name="BMC Genomics">
        <title>Acidithiobacillus ferrooxidans metabolism: from genome sequence to industrial applications.</title>
        <authorList>
            <person name="Valdes J."/>
            <person name="Pedroso I."/>
            <person name="Quatrini R."/>
            <person name="Dodson R.J."/>
            <person name="Tettelin H."/>
            <person name="Blake R.II."/>
            <person name="Eisen J.A."/>
            <person name="Holmes D.S."/>
        </authorList>
    </citation>
    <scope>NUCLEOTIDE SEQUENCE [LARGE SCALE GENOMIC DNA]</scope>
    <source>
        <strain evidence="3">ATCC 23270 / DSM 14882 / CIP 104768 / NCIMB 8455</strain>
    </source>
</reference>
<name>B7J7H8_ACIF2</name>
<accession>B7J7H8</accession>
<protein>
    <submittedName>
        <fullName evidence="2">Uncharacterized protein</fullName>
    </submittedName>
</protein>
<dbReference type="Proteomes" id="UP000001362">
    <property type="component" value="Chromosome"/>
</dbReference>
<keyword evidence="3" id="KW-1185">Reference proteome</keyword>
<evidence type="ECO:0000313" key="2">
    <source>
        <dbReference type="EMBL" id="ACK78848.1"/>
    </source>
</evidence>
<evidence type="ECO:0000256" key="1">
    <source>
        <dbReference type="SAM" id="MobiDB-lite"/>
    </source>
</evidence>
<dbReference type="HOGENOM" id="CLU_2821249_0_0_6"/>
<dbReference type="KEGG" id="afr:AFE_1003"/>
<sequence length="66" mass="7621">MRGDAMFLDRWAPDGAFSSDEMERLWDEACALPGDRFENWYRLKPPSGGQRQATPKQQQTAQEFAK</sequence>
<feature type="region of interest" description="Disordered" evidence="1">
    <location>
        <begin position="41"/>
        <end position="66"/>
    </location>
</feature>